<comment type="caution">
    <text evidence="2">The sequence shown here is derived from an EMBL/GenBank/DDBJ whole genome shotgun (WGS) entry which is preliminary data.</text>
</comment>
<accession>A0A1F5HF92</accession>
<dbReference type="InterPro" id="IPR004042">
    <property type="entry name" value="Intein_endonuc_central"/>
</dbReference>
<dbReference type="GO" id="GO:0004519">
    <property type="term" value="F:endonuclease activity"/>
    <property type="evidence" value="ECO:0007669"/>
    <property type="project" value="InterPro"/>
</dbReference>
<proteinExistence type="predicted"/>
<evidence type="ECO:0000313" key="3">
    <source>
        <dbReference type="Proteomes" id="UP000176751"/>
    </source>
</evidence>
<name>A0A1F5HF92_9BACT</name>
<organism evidence="2 3">
    <name type="scientific">Candidatus Curtissbacteria bacterium RIFOXYA1_FULL_41_14</name>
    <dbReference type="NCBI Taxonomy" id="1797737"/>
    <lineage>
        <taxon>Bacteria</taxon>
        <taxon>Candidatus Curtissiibacteriota</taxon>
    </lineage>
</organism>
<dbReference type="AlphaFoldDB" id="A0A1F5HF92"/>
<evidence type="ECO:0000259" key="1">
    <source>
        <dbReference type="PROSITE" id="PS50819"/>
    </source>
</evidence>
<dbReference type="Pfam" id="PF14528">
    <property type="entry name" value="LAGLIDADG_3"/>
    <property type="match status" value="1"/>
</dbReference>
<dbReference type="InterPro" id="IPR027434">
    <property type="entry name" value="Homing_endonucl"/>
</dbReference>
<dbReference type="EMBL" id="MFCA01000010">
    <property type="protein sequence ID" value="OGE02739.1"/>
    <property type="molecule type" value="Genomic_DNA"/>
</dbReference>
<sequence>MIFGLSSGNLILRDNTEGTFSKRKKDSVETTRQPLISAGQLETSFQYCTSDISGSAKLMADMTKAYLLGALHDATIRKITYRIGAKDLSYAEFLKKGITALGHKAWIYKEGKSRNYYIVEFVKSILDQVALKSFDDKIDYIRGYFDTDGGIARSKNVRYYLYFAQKNKNDLANVKNYLEQLNISCGIIHNPSKSKDASYFRFFIKAESYQRFAEVIGSWHPIKSKFLRVKI</sequence>
<protein>
    <recommendedName>
        <fullName evidence="1">DOD-type homing endonuclease domain-containing protein</fullName>
    </recommendedName>
</protein>
<dbReference type="PROSITE" id="PS50819">
    <property type="entry name" value="INTEIN_ENDONUCLEASE"/>
    <property type="match status" value="1"/>
</dbReference>
<dbReference type="Gene3D" id="3.10.28.10">
    <property type="entry name" value="Homing endonucleases"/>
    <property type="match status" value="1"/>
</dbReference>
<feature type="domain" description="DOD-type homing endonuclease" evidence="1">
    <location>
        <begin position="140"/>
        <end position="183"/>
    </location>
</feature>
<reference evidence="2 3" key="1">
    <citation type="journal article" date="2016" name="Nat. Commun.">
        <title>Thousands of microbial genomes shed light on interconnected biogeochemical processes in an aquifer system.</title>
        <authorList>
            <person name="Anantharaman K."/>
            <person name="Brown C.T."/>
            <person name="Hug L.A."/>
            <person name="Sharon I."/>
            <person name="Castelle C.J."/>
            <person name="Probst A.J."/>
            <person name="Thomas B.C."/>
            <person name="Singh A."/>
            <person name="Wilkins M.J."/>
            <person name="Karaoz U."/>
            <person name="Brodie E.L."/>
            <person name="Williams K.H."/>
            <person name="Hubbard S.S."/>
            <person name="Banfield J.F."/>
        </authorList>
    </citation>
    <scope>NUCLEOTIDE SEQUENCE [LARGE SCALE GENOMIC DNA]</scope>
</reference>
<evidence type="ECO:0000313" key="2">
    <source>
        <dbReference type="EMBL" id="OGE02739.1"/>
    </source>
</evidence>
<gene>
    <name evidence="2" type="ORF">A2196_03435</name>
</gene>
<dbReference type="SUPFAM" id="SSF55608">
    <property type="entry name" value="Homing endonucleases"/>
    <property type="match status" value="1"/>
</dbReference>
<dbReference type="InterPro" id="IPR004860">
    <property type="entry name" value="LAGLIDADG_dom"/>
</dbReference>
<dbReference type="Proteomes" id="UP000176751">
    <property type="component" value="Unassembled WGS sequence"/>
</dbReference>